<dbReference type="Proteomes" id="UP000034798">
    <property type="component" value="Unassembled WGS sequence"/>
</dbReference>
<name>A0A0G0FN94_9BACT</name>
<comment type="caution">
    <text evidence="2">The sequence shown here is derived from an EMBL/GenBank/DDBJ whole genome shotgun (WGS) entry which is preliminary data.</text>
</comment>
<feature type="domain" description="PPC" evidence="1">
    <location>
        <begin position="1"/>
        <end position="131"/>
    </location>
</feature>
<evidence type="ECO:0000259" key="1">
    <source>
        <dbReference type="PROSITE" id="PS51742"/>
    </source>
</evidence>
<organism evidence="2 3">
    <name type="scientific">Candidatus Nomurabacteria bacterium GW2011_GWC2_35_8</name>
    <dbReference type="NCBI Taxonomy" id="1618752"/>
    <lineage>
        <taxon>Bacteria</taxon>
        <taxon>Candidatus Nomuraibacteriota</taxon>
    </lineage>
</organism>
<dbReference type="EMBL" id="LBQZ01000010">
    <property type="protein sequence ID" value="KKP88930.1"/>
    <property type="molecule type" value="Genomic_DNA"/>
</dbReference>
<dbReference type="PANTHER" id="PTHR34988">
    <property type="entry name" value="PROTEIN, PUTATIVE-RELATED"/>
    <property type="match status" value="1"/>
</dbReference>
<evidence type="ECO:0000313" key="2">
    <source>
        <dbReference type="EMBL" id="KKP88930.1"/>
    </source>
</evidence>
<reference evidence="2 3" key="1">
    <citation type="journal article" date="2015" name="Nature">
        <title>rRNA introns, odd ribosomes, and small enigmatic genomes across a large radiation of phyla.</title>
        <authorList>
            <person name="Brown C.T."/>
            <person name="Hug L.A."/>
            <person name="Thomas B.C."/>
            <person name="Sharon I."/>
            <person name="Castelle C.J."/>
            <person name="Singh A."/>
            <person name="Wilkins M.J."/>
            <person name="Williams K.H."/>
            <person name="Banfield J.F."/>
        </authorList>
    </citation>
    <scope>NUCLEOTIDE SEQUENCE [LARGE SCALE GENOMIC DNA]</scope>
</reference>
<dbReference type="Gene3D" id="3.30.1330.80">
    <property type="entry name" value="Hypothetical protein, similar to alpha- acetolactate decarboxylase, domain 2"/>
    <property type="match status" value="1"/>
</dbReference>
<dbReference type="AlphaFoldDB" id="A0A0G0FN94"/>
<accession>A0A0G0FN94</accession>
<dbReference type="CDD" id="cd11378">
    <property type="entry name" value="DUF296"/>
    <property type="match status" value="1"/>
</dbReference>
<gene>
    <name evidence="2" type="ORF">UR91_C0010G0009</name>
</gene>
<dbReference type="PANTHER" id="PTHR34988:SF1">
    <property type="entry name" value="DNA-BINDING PROTEIN"/>
    <property type="match status" value="1"/>
</dbReference>
<proteinExistence type="predicted"/>
<protein>
    <recommendedName>
        <fullName evidence="1">PPC domain-containing protein</fullName>
    </recommendedName>
</protein>
<evidence type="ECO:0000313" key="3">
    <source>
        <dbReference type="Proteomes" id="UP000034798"/>
    </source>
</evidence>
<sequence>MRQLTFRLKPNQLLKEEIEKRAQDIRAGVLLAIVGSLENANLRMAGATSGNQVVKNFKGPFEIVAGTGTISQDGCHIHISVSDKEGKVIGGHLKDGCKIITTAEIVLGVFDDVSYKRVYDKDTGFKELTSE</sequence>
<dbReference type="InterPro" id="IPR005175">
    <property type="entry name" value="PPC_dom"/>
</dbReference>
<dbReference type="PROSITE" id="PS51742">
    <property type="entry name" value="PPC"/>
    <property type="match status" value="1"/>
</dbReference>
<dbReference type="Pfam" id="PF03479">
    <property type="entry name" value="PCC"/>
    <property type="match status" value="1"/>
</dbReference>
<dbReference type="SUPFAM" id="SSF117856">
    <property type="entry name" value="AF0104/ALDC/Ptd012-like"/>
    <property type="match status" value="1"/>
</dbReference>